<proteinExistence type="predicted"/>
<accession>A0A9P8L7U3</accession>
<name>A0A9P8L7U3_9PEZI</name>
<dbReference type="AlphaFoldDB" id="A0A9P8L7U3"/>
<feature type="compositionally biased region" description="Polar residues" evidence="1">
    <location>
        <begin position="423"/>
        <end position="433"/>
    </location>
</feature>
<evidence type="ECO:0000313" key="3">
    <source>
        <dbReference type="Proteomes" id="UP000750711"/>
    </source>
</evidence>
<gene>
    <name evidence="2" type="ORF">GP486_006302</name>
</gene>
<comment type="caution">
    <text evidence="2">The sequence shown here is derived from an EMBL/GenBank/DDBJ whole genome shotgun (WGS) entry which is preliminary data.</text>
</comment>
<feature type="region of interest" description="Disordered" evidence="1">
    <location>
        <begin position="783"/>
        <end position="809"/>
    </location>
</feature>
<feature type="region of interest" description="Disordered" evidence="1">
    <location>
        <begin position="1"/>
        <end position="101"/>
    </location>
</feature>
<evidence type="ECO:0000256" key="1">
    <source>
        <dbReference type="SAM" id="MobiDB-lite"/>
    </source>
</evidence>
<feature type="region of interest" description="Disordered" evidence="1">
    <location>
        <begin position="142"/>
        <end position="471"/>
    </location>
</feature>
<reference evidence="2" key="1">
    <citation type="submission" date="2021-03" db="EMBL/GenBank/DDBJ databases">
        <title>Comparative genomics and phylogenomic investigation of the class Geoglossomycetes provide insights into ecological specialization and systematics.</title>
        <authorList>
            <person name="Melie T."/>
            <person name="Pirro S."/>
            <person name="Miller A.N."/>
            <person name="Quandt A."/>
        </authorList>
    </citation>
    <scope>NUCLEOTIDE SEQUENCE</scope>
    <source>
        <strain evidence="2">CAQ_001_2017</strain>
    </source>
</reference>
<feature type="compositionally biased region" description="Basic and acidic residues" evidence="1">
    <location>
        <begin position="515"/>
        <end position="532"/>
    </location>
</feature>
<feature type="compositionally biased region" description="Basic and acidic residues" evidence="1">
    <location>
        <begin position="785"/>
        <end position="806"/>
    </location>
</feature>
<feature type="compositionally biased region" description="Acidic residues" evidence="1">
    <location>
        <begin position="41"/>
        <end position="56"/>
    </location>
</feature>
<feature type="compositionally biased region" description="Polar residues" evidence="1">
    <location>
        <begin position="358"/>
        <end position="377"/>
    </location>
</feature>
<evidence type="ECO:0000313" key="2">
    <source>
        <dbReference type="EMBL" id="KAH0555751.1"/>
    </source>
</evidence>
<protein>
    <submittedName>
        <fullName evidence="2">Uncharacterized protein</fullName>
    </submittedName>
</protein>
<feature type="compositionally biased region" description="Basic residues" evidence="1">
    <location>
        <begin position="15"/>
        <end position="24"/>
    </location>
</feature>
<feature type="compositionally biased region" description="Polar residues" evidence="1">
    <location>
        <begin position="274"/>
        <end position="303"/>
    </location>
</feature>
<keyword evidence="3" id="KW-1185">Reference proteome</keyword>
<feature type="region of interest" description="Disordered" evidence="1">
    <location>
        <begin position="826"/>
        <end position="852"/>
    </location>
</feature>
<feature type="compositionally biased region" description="Basic and acidic residues" evidence="1">
    <location>
        <begin position="489"/>
        <end position="502"/>
    </location>
</feature>
<feature type="compositionally biased region" description="Polar residues" evidence="1">
    <location>
        <begin position="562"/>
        <end position="573"/>
    </location>
</feature>
<dbReference type="Proteomes" id="UP000750711">
    <property type="component" value="Unassembled WGS sequence"/>
</dbReference>
<sequence length="977" mass="107848">MARPRRAPSETLSPVRHRGRRPRLSHLTPSQKASSHIVNLEDGDSEKQSDEDDASDAEQSSKRLVGEAGVADADLFAETAGTRNGDVRSEATTDQEDGEGLMKAGDGIIRVSGHINEITAQLLQKEPTTSRGRDFWRKVSKGLVGTSEEPSSPESEAERSAARLNAVTHFSLRSRGITSSKPTDLKRSQQTATVERESSEDLPLQPVAARTSPVVRPSTAHSTEGAVDSPSRTTKAKAKGTSSISPSDRMPKGVTAMPQNMSPGKRKRGAGARLSSSLLQQGDVSEGTQATKKHTSTTSNQPRGSRPKRLGRPSQKFNDMTKAVSSKTRKAAPGLRPDLYVPELSPTVKTAVRRPNKGKSQATDSRSHTRSGTQGARRTTRSQRHSELEQQEEVEEDEALEAEEDNVKTVKSIRKLQRVSAPTPASTVWTTGRATRANPTGDRPSSRNPSHVSAAASVSPKLKTKNAKPIGAGPRVTVVNVALESPRRSTRVENRATREIDGIKGNSRQRSAATRVEEQHETHQQPKHSYSHEELLLHYREGRPCKHGVKEIVPAQEPPDNPEQSSDAEYSETSDVAQLEDADVYEADEHLSTVERLERITECANGIRSKRKGSNPKCERVAELLDDVLRLRSLYVKLARQEQGTGLHVRLCEQLDKGIGEFEDFSYCIVSENITGDGHENVPLKEKMAILRDLYTWVIPDVAVTIKTAVDAYGGGFIPTQEIRRIMKLQSAIIQFGDQRWRRGIRVTEESKEVNQLHLAVLRHTKELRTGYAKELKERRKARARRLEANRQRRIENKRREQQKRVREIKRRRKVIHEQVLSDLARTDPKYSGNGRGGDGDSSYSSTQDEFSGQKLGEWPEVELLALVQGLEKFTGKLLAATAAAATAAAAAAAALIHPTFRTTQPLNRGGSDLTSKLAGKDRYAQIMQEHCGPGGVLQSRSMDELFEKAKEFKADVYGDWELHPDDGPLPDYILSI</sequence>
<dbReference type="EMBL" id="JAGHQM010001378">
    <property type="protein sequence ID" value="KAH0555751.1"/>
    <property type="molecule type" value="Genomic_DNA"/>
</dbReference>
<feature type="region of interest" description="Disordered" evidence="1">
    <location>
        <begin position="489"/>
        <end position="532"/>
    </location>
</feature>
<feature type="region of interest" description="Disordered" evidence="1">
    <location>
        <begin position="553"/>
        <end position="573"/>
    </location>
</feature>
<feature type="compositionally biased region" description="Polar residues" evidence="1">
    <location>
        <begin position="176"/>
        <end position="193"/>
    </location>
</feature>
<feature type="compositionally biased region" description="Polar residues" evidence="1">
    <location>
        <begin position="27"/>
        <end position="37"/>
    </location>
</feature>
<feature type="compositionally biased region" description="Polar residues" evidence="1">
    <location>
        <begin position="315"/>
        <end position="326"/>
    </location>
</feature>
<organism evidence="2 3">
    <name type="scientific">Trichoglossum hirsutum</name>
    <dbReference type="NCBI Taxonomy" id="265104"/>
    <lineage>
        <taxon>Eukaryota</taxon>
        <taxon>Fungi</taxon>
        <taxon>Dikarya</taxon>
        <taxon>Ascomycota</taxon>
        <taxon>Pezizomycotina</taxon>
        <taxon>Geoglossomycetes</taxon>
        <taxon>Geoglossales</taxon>
        <taxon>Geoglossaceae</taxon>
        <taxon>Trichoglossum</taxon>
    </lineage>
</organism>
<feature type="compositionally biased region" description="Acidic residues" evidence="1">
    <location>
        <begin position="389"/>
        <end position="404"/>
    </location>
</feature>